<dbReference type="InterPro" id="IPR016181">
    <property type="entry name" value="Acyl_CoA_acyltransferase"/>
</dbReference>
<dbReference type="EMBL" id="JAPFQI010000031">
    <property type="protein sequence ID" value="MCW8088284.1"/>
    <property type="molecule type" value="Genomic_DNA"/>
</dbReference>
<dbReference type="Gene3D" id="3.40.630.30">
    <property type="match status" value="1"/>
</dbReference>
<evidence type="ECO:0000313" key="4">
    <source>
        <dbReference type="Proteomes" id="UP001526430"/>
    </source>
</evidence>
<evidence type="ECO:0000259" key="2">
    <source>
        <dbReference type="PROSITE" id="PS51186"/>
    </source>
</evidence>
<dbReference type="Proteomes" id="UP001526430">
    <property type="component" value="Unassembled WGS sequence"/>
</dbReference>
<reference evidence="3 4" key="1">
    <citation type="submission" date="2022-10" db="EMBL/GenBank/DDBJ databases">
        <title>Roseococcus glaciei nov., sp. nov., isolated from glacier.</title>
        <authorList>
            <person name="Liu Q."/>
            <person name="Xin Y.-H."/>
        </authorList>
    </citation>
    <scope>NUCLEOTIDE SEQUENCE [LARGE SCALE GENOMIC DNA]</scope>
    <source>
        <strain evidence="3 4">MDT2-1-1</strain>
    </source>
</reference>
<evidence type="ECO:0000256" key="1">
    <source>
        <dbReference type="ARBA" id="ARBA00022679"/>
    </source>
</evidence>
<dbReference type="PANTHER" id="PTHR13947">
    <property type="entry name" value="GNAT FAMILY N-ACETYLTRANSFERASE"/>
    <property type="match status" value="1"/>
</dbReference>
<evidence type="ECO:0000313" key="3">
    <source>
        <dbReference type="EMBL" id="MCW8088284.1"/>
    </source>
</evidence>
<keyword evidence="4" id="KW-1185">Reference proteome</keyword>
<sequence length="159" mass="17838">MLREYRDEDAARLNQVALAAFRQFHEAYDDWPAMAASIGRMSVLSQTSEIIVAEDHGEIVGGVAYVPAGAAKAAYFDPHWPIIRMLVVDPQARGRGLGRLLTEECIARARRDRSPVIALHTTPVMSIALRMYLRMGFERFRDALSIYGVPYGVYILRLA</sequence>
<dbReference type="InterPro" id="IPR000182">
    <property type="entry name" value="GNAT_dom"/>
</dbReference>
<dbReference type="RefSeq" id="WP_301592481.1">
    <property type="nucleotide sequence ID" value="NZ_JAPFQI010000031.1"/>
</dbReference>
<gene>
    <name evidence="3" type="ORF">OF850_22100</name>
</gene>
<protein>
    <submittedName>
        <fullName evidence="3">GNAT family N-acetyltransferase</fullName>
    </submittedName>
</protein>
<dbReference type="CDD" id="cd04301">
    <property type="entry name" value="NAT_SF"/>
    <property type="match status" value="1"/>
</dbReference>
<dbReference type="InterPro" id="IPR050769">
    <property type="entry name" value="NAT_camello-type"/>
</dbReference>
<name>A0ABT3P3C4_9PROT</name>
<dbReference type="PROSITE" id="PS51186">
    <property type="entry name" value="GNAT"/>
    <property type="match status" value="1"/>
</dbReference>
<organism evidence="3 4">
    <name type="scientific">Sabulicella glaciei</name>
    <dbReference type="NCBI Taxonomy" id="2984948"/>
    <lineage>
        <taxon>Bacteria</taxon>
        <taxon>Pseudomonadati</taxon>
        <taxon>Pseudomonadota</taxon>
        <taxon>Alphaproteobacteria</taxon>
        <taxon>Acetobacterales</taxon>
        <taxon>Acetobacteraceae</taxon>
        <taxon>Sabulicella</taxon>
    </lineage>
</organism>
<dbReference type="SUPFAM" id="SSF55729">
    <property type="entry name" value="Acyl-CoA N-acyltransferases (Nat)"/>
    <property type="match status" value="1"/>
</dbReference>
<comment type="caution">
    <text evidence="3">The sequence shown here is derived from an EMBL/GenBank/DDBJ whole genome shotgun (WGS) entry which is preliminary data.</text>
</comment>
<dbReference type="PANTHER" id="PTHR13947:SF37">
    <property type="entry name" value="LD18367P"/>
    <property type="match status" value="1"/>
</dbReference>
<feature type="domain" description="N-acetyltransferase" evidence="2">
    <location>
        <begin position="1"/>
        <end position="156"/>
    </location>
</feature>
<dbReference type="Pfam" id="PF00583">
    <property type="entry name" value="Acetyltransf_1"/>
    <property type="match status" value="1"/>
</dbReference>
<keyword evidence="1" id="KW-0808">Transferase</keyword>
<accession>A0ABT3P3C4</accession>
<proteinExistence type="predicted"/>